<reference evidence="1 2" key="1">
    <citation type="submission" date="2019-03" db="EMBL/GenBank/DDBJ databases">
        <title>Genomic Encyclopedia of Type Strains, Phase IV (KMG-V): Genome sequencing to study the core and pangenomes of soil and plant-associated prokaryotes.</title>
        <authorList>
            <person name="Whitman W."/>
        </authorList>
    </citation>
    <scope>NUCLEOTIDE SEQUENCE [LARGE SCALE GENOMIC DNA]</scope>
    <source>
        <strain evidence="1 2">Hc14</strain>
    </source>
</reference>
<proteinExistence type="predicted"/>
<dbReference type="Proteomes" id="UP000294576">
    <property type="component" value="Unassembled WGS sequence"/>
</dbReference>
<sequence length="129" mass="14417">MCHLVCLTTGILAARLCQFDALPLAFTAILEIVPSHLQGELQQHSLERFDYNLRNAVSTRRDVGKFHNTGHGKACALIPNCLDQLFSLGQRQTTDAVDLFRDYDFAGLKIRYQTQQLRPIGASVAWLSA</sequence>
<accession>A0A4R3PS61</accession>
<protein>
    <submittedName>
        <fullName evidence="1">Uncharacterized protein</fullName>
    </submittedName>
</protein>
<evidence type="ECO:0000313" key="1">
    <source>
        <dbReference type="EMBL" id="TCU08616.1"/>
    </source>
</evidence>
<evidence type="ECO:0000313" key="2">
    <source>
        <dbReference type="Proteomes" id="UP000294576"/>
    </source>
</evidence>
<dbReference type="AlphaFoldDB" id="A0A4R3PS61"/>
<name>A0A4R3PS61_RHISU</name>
<gene>
    <name evidence="1" type="ORF">EV132_1262</name>
</gene>
<comment type="caution">
    <text evidence="1">The sequence shown here is derived from an EMBL/GenBank/DDBJ whole genome shotgun (WGS) entry which is preliminary data.</text>
</comment>
<dbReference type="EMBL" id="SMBH01000026">
    <property type="protein sequence ID" value="TCU08616.1"/>
    <property type="molecule type" value="Genomic_DNA"/>
</dbReference>
<organism evidence="1 2">
    <name type="scientific">Rhizobium sullae</name>
    <name type="common">Rhizobium hedysari</name>
    <dbReference type="NCBI Taxonomy" id="50338"/>
    <lineage>
        <taxon>Bacteria</taxon>
        <taxon>Pseudomonadati</taxon>
        <taxon>Pseudomonadota</taxon>
        <taxon>Alphaproteobacteria</taxon>
        <taxon>Hyphomicrobiales</taxon>
        <taxon>Rhizobiaceae</taxon>
        <taxon>Rhizobium/Agrobacterium group</taxon>
        <taxon>Rhizobium</taxon>
    </lineage>
</organism>